<feature type="domain" description="C1q" evidence="5">
    <location>
        <begin position="164"/>
        <end position="293"/>
    </location>
</feature>
<reference evidence="6 7" key="1">
    <citation type="submission" date="2018-04" db="EMBL/GenBank/DDBJ databases">
        <title>The genome of golden apple snail Pomacea canaliculata provides insight into stress tolerance and invasive adaptation.</title>
        <authorList>
            <person name="Liu C."/>
            <person name="Liu B."/>
            <person name="Ren Y."/>
            <person name="Zhang Y."/>
            <person name="Wang H."/>
            <person name="Li S."/>
            <person name="Jiang F."/>
            <person name="Yin L."/>
            <person name="Zhang G."/>
            <person name="Qian W."/>
            <person name="Fan W."/>
        </authorList>
    </citation>
    <scope>NUCLEOTIDE SEQUENCE [LARGE SCALE GENOMIC DNA]</scope>
    <source>
        <strain evidence="6">SZHN2017</strain>
        <tissue evidence="6">Muscle</tissue>
    </source>
</reference>
<comment type="subcellular location">
    <subcellularLocation>
        <location evidence="1">Secreted</location>
    </subcellularLocation>
</comment>
<proteinExistence type="predicted"/>
<dbReference type="Pfam" id="PF00386">
    <property type="entry name" value="C1q"/>
    <property type="match status" value="1"/>
</dbReference>
<dbReference type="InterPro" id="IPR008983">
    <property type="entry name" value="Tumour_necrosis_fac-like_dom"/>
</dbReference>
<name>A0A2T7NBH0_POMCA</name>
<dbReference type="EMBL" id="PZQS01000014">
    <property type="protein sequence ID" value="PVD18520.1"/>
    <property type="molecule type" value="Genomic_DNA"/>
</dbReference>
<gene>
    <name evidence="6" type="ORF">C0Q70_21069</name>
</gene>
<comment type="caution">
    <text evidence="6">The sequence shown here is derived from an EMBL/GenBank/DDBJ whole genome shotgun (WGS) entry which is preliminary data.</text>
</comment>
<keyword evidence="2" id="KW-0964">Secreted</keyword>
<protein>
    <recommendedName>
        <fullName evidence="5">C1q domain-containing protein</fullName>
    </recommendedName>
</protein>
<evidence type="ECO:0000313" key="7">
    <source>
        <dbReference type="Proteomes" id="UP000245119"/>
    </source>
</evidence>
<evidence type="ECO:0000256" key="3">
    <source>
        <dbReference type="ARBA" id="ARBA00022729"/>
    </source>
</evidence>
<evidence type="ECO:0000256" key="2">
    <source>
        <dbReference type="ARBA" id="ARBA00022525"/>
    </source>
</evidence>
<evidence type="ECO:0000256" key="4">
    <source>
        <dbReference type="SAM" id="SignalP"/>
    </source>
</evidence>
<dbReference type="SUPFAM" id="SSF49842">
    <property type="entry name" value="TNF-like"/>
    <property type="match status" value="1"/>
</dbReference>
<dbReference type="PRINTS" id="PR00007">
    <property type="entry name" value="COMPLEMNTC1Q"/>
</dbReference>
<sequence length="293" mass="32435">MRLTLLTTIVLSFFCQGVNSFEWISDLQDGAGVYACVDDTVTMSWRYAVQEGEVVDDVKWYFDPGNNNRTAIAAIVENRFFHLSSSNSKRLHHVPEAGLTLTSVTGRDNGQYSVAALVDHSKALKAQQERLTVHDNKTGQLHVQLSCGDYIFTGHPPVSVEWTLWSKKVMFDASGSGNNVYISSGQRVVFDQMRRNEGDAYNPATGVFTVPFNGTYFFVLTAATTQHYSPASLYLTDNGSTFCHVQTQTVAVSCVATVYRAKGQQVWVSSPGTSHLNFRFSSFVGFSLHLDIP</sequence>
<dbReference type="PANTHER" id="PTHR22923">
    <property type="entry name" value="CEREBELLIN-RELATED"/>
    <property type="match status" value="1"/>
</dbReference>
<dbReference type="PANTHER" id="PTHR22923:SF116">
    <property type="entry name" value="C1Q DOMAIN-CONTAINING PROTEIN"/>
    <property type="match status" value="1"/>
</dbReference>
<keyword evidence="3 4" id="KW-0732">Signal</keyword>
<accession>A0A2T7NBH0</accession>
<evidence type="ECO:0000313" key="6">
    <source>
        <dbReference type="EMBL" id="PVD18520.1"/>
    </source>
</evidence>
<evidence type="ECO:0000256" key="1">
    <source>
        <dbReference type="ARBA" id="ARBA00004613"/>
    </source>
</evidence>
<dbReference type="InterPro" id="IPR050822">
    <property type="entry name" value="Cerebellin_Synaptic_Org"/>
</dbReference>
<feature type="signal peptide" evidence="4">
    <location>
        <begin position="1"/>
        <end position="20"/>
    </location>
</feature>
<dbReference type="Gene3D" id="2.60.40.10">
    <property type="entry name" value="Immunoglobulins"/>
    <property type="match status" value="1"/>
</dbReference>
<dbReference type="AlphaFoldDB" id="A0A2T7NBH0"/>
<dbReference type="Gene3D" id="2.60.120.40">
    <property type="match status" value="1"/>
</dbReference>
<dbReference type="Proteomes" id="UP000245119">
    <property type="component" value="Linkage Group LG14"/>
</dbReference>
<dbReference type="OrthoDB" id="6148171at2759"/>
<keyword evidence="7" id="KW-1185">Reference proteome</keyword>
<dbReference type="InterPro" id="IPR013783">
    <property type="entry name" value="Ig-like_fold"/>
</dbReference>
<dbReference type="InterPro" id="IPR001073">
    <property type="entry name" value="C1q_dom"/>
</dbReference>
<feature type="chain" id="PRO_5015562302" description="C1q domain-containing protein" evidence="4">
    <location>
        <begin position="21"/>
        <end position="293"/>
    </location>
</feature>
<dbReference type="SMART" id="SM00110">
    <property type="entry name" value="C1Q"/>
    <property type="match status" value="1"/>
</dbReference>
<organism evidence="6 7">
    <name type="scientific">Pomacea canaliculata</name>
    <name type="common">Golden apple snail</name>
    <dbReference type="NCBI Taxonomy" id="400727"/>
    <lineage>
        <taxon>Eukaryota</taxon>
        <taxon>Metazoa</taxon>
        <taxon>Spiralia</taxon>
        <taxon>Lophotrochozoa</taxon>
        <taxon>Mollusca</taxon>
        <taxon>Gastropoda</taxon>
        <taxon>Caenogastropoda</taxon>
        <taxon>Architaenioglossa</taxon>
        <taxon>Ampullarioidea</taxon>
        <taxon>Ampullariidae</taxon>
        <taxon>Pomacea</taxon>
    </lineage>
</organism>
<dbReference type="GO" id="GO:0005576">
    <property type="term" value="C:extracellular region"/>
    <property type="evidence" value="ECO:0007669"/>
    <property type="project" value="UniProtKB-SubCell"/>
</dbReference>
<evidence type="ECO:0000259" key="5">
    <source>
        <dbReference type="PROSITE" id="PS50871"/>
    </source>
</evidence>
<dbReference type="PROSITE" id="PS50871">
    <property type="entry name" value="C1Q"/>
    <property type="match status" value="1"/>
</dbReference>